<dbReference type="AlphaFoldDB" id="S3D2B1"/>
<feature type="transmembrane region" description="Helical" evidence="1">
    <location>
        <begin position="156"/>
        <end position="179"/>
    </location>
</feature>
<keyword evidence="1" id="KW-1133">Transmembrane helix</keyword>
<reference evidence="2 3" key="1">
    <citation type="journal article" date="2013" name="BMC Genomics">
        <title>Genomics-driven discovery of the pneumocandin biosynthetic gene cluster in the fungus Glarea lozoyensis.</title>
        <authorList>
            <person name="Chen L."/>
            <person name="Yue Q."/>
            <person name="Zhang X."/>
            <person name="Xiang M."/>
            <person name="Wang C."/>
            <person name="Li S."/>
            <person name="Che Y."/>
            <person name="Ortiz-Lopez F.J."/>
            <person name="Bills G.F."/>
            <person name="Liu X."/>
            <person name="An Z."/>
        </authorList>
    </citation>
    <scope>NUCLEOTIDE SEQUENCE [LARGE SCALE GENOMIC DNA]</scope>
    <source>
        <strain evidence="3">ATCC 20868 / MF5171</strain>
    </source>
</reference>
<dbReference type="EMBL" id="KE145360">
    <property type="protein sequence ID" value="EPE31960.1"/>
    <property type="molecule type" value="Genomic_DNA"/>
</dbReference>
<evidence type="ECO:0000313" key="3">
    <source>
        <dbReference type="Proteomes" id="UP000016922"/>
    </source>
</evidence>
<dbReference type="STRING" id="1116229.S3D2B1"/>
<keyword evidence="3" id="KW-1185">Reference proteome</keyword>
<dbReference type="eggNOG" id="ENOG502S1MF">
    <property type="taxonomic scope" value="Eukaryota"/>
</dbReference>
<dbReference type="Proteomes" id="UP000016922">
    <property type="component" value="Unassembled WGS sequence"/>
</dbReference>
<feature type="transmembrane region" description="Helical" evidence="1">
    <location>
        <begin position="73"/>
        <end position="94"/>
    </location>
</feature>
<sequence length="699" mass="77481">MSSTLGNYVELQDASNSSRTSTDIEDDVVVFDEIFTTHPPTVCKVSVIRELSWIFASATAILGTKELMCRHNYHFPATIALTSFVLGLIVYLIVFSTTSSSSMIYCTTSLGYGVKNTHWLHQLPNGEWRRMFGVSFIAAASIPMLFQGILHMPSLPAIVMLFPLITATESIIHFAVCSLLPSKQTRQKSPWWSLIAMSALSVHLYNEYRLMVPGLVWSITALISMGTARALISIELDRSSNTETRRQKFHGFIMMTIVLGIVISTVIAFNFEKSPGINLSYQTISLMLLNSASHIATAVTGVSLLAYSPRLSIAVEHVESASSREVLVSFCSSILLLIGITYSQPPTVVSNAQFLSYMLATFCVLQTVQDTEDDETKQSAEEFTSQNRIFGKKLNVASGKFTLLAFAGTGLVVYFLKSVSIPTLLPNNVTVLNPINSTSSTFDIVVSAYTEDPESIKQMLDSIKRTAYVSNVQTNIILYTKNQEANLTELKESTGADTVILLDNAGREGGTYLYHIVKNWDVLAEKTMFIQAHAHNMRELLPRINDYLVEETGMLSLGFSGVTCNCLSCEDRWGWKDDDKVIPSLYQEIYNQTCGPDTSILLSYKGQFIASASRIRRIKTSIYEKLLLAITTKEGWNPDGNTTTFENKVDAPRFGFTMERIWSLIMQCATDPRVAVRCPTLLSGMSIGGDVRDCQCLDT</sequence>
<evidence type="ECO:0000256" key="1">
    <source>
        <dbReference type="SAM" id="Phobius"/>
    </source>
</evidence>
<feature type="transmembrane region" description="Helical" evidence="1">
    <location>
        <begin position="131"/>
        <end position="150"/>
    </location>
</feature>
<dbReference type="PANTHER" id="PTHR37490">
    <property type="entry name" value="EXPRESSED PROTEIN"/>
    <property type="match status" value="1"/>
</dbReference>
<accession>S3D2B1</accession>
<organism evidence="2 3">
    <name type="scientific">Glarea lozoyensis (strain ATCC 20868 / MF5171)</name>
    <dbReference type="NCBI Taxonomy" id="1116229"/>
    <lineage>
        <taxon>Eukaryota</taxon>
        <taxon>Fungi</taxon>
        <taxon>Dikarya</taxon>
        <taxon>Ascomycota</taxon>
        <taxon>Pezizomycotina</taxon>
        <taxon>Leotiomycetes</taxon>
        <taxon>Helotiales</taxon>
        <taxon>Helotiaceae</taxon>
        <taxon>Glarea</taxon>
    </lineage>
</organism>
<feature type="transmembrane region" description="Helical" evidence="1">
    <location>
        <begin position="394"/>
        <end position="416"/>
    </location>
</feature>
<dbReference type="Pfam" id="PF11913">
    <property type="entry name" value="DUF3431"/>
    <property type="match status" value="1"/>
</dbReference>
<keyword evidence="1" id="KW-0812">Transmembrane</keyword>
<gene>
    <name evidence="2" type="ORF">GLAREA_12042</name>
</gene>
<dbReference type="InterPro" id="IPR021838">
    <property type="entry name" value="DUF3431"/>
</dbReference>
<dbReference type="OrthoDB" id="28755at2759"/>
<feature type="transmembrane region" description="Helical" evidence="1">
    <location>
        <begin position="214"/>
        <end position="232"/>
    </location>
</feature>
<dbReference type="OMA" id="ERPEPRM"/>
<dbReference type="GeneID" id="19471083"/>
<name>S3D2B1_GLAL2</name>
<protein>
    <submittedName>
        <fullName evidence="2">Uncharacterized protein</fullName>
    </submittedName>
</protein>
<feature type="transmembrane region" description="Helical" evidence="1">
    <location>
        <begin position="252"/>
        <end position="271"/>
    </location>
</feature>
<dbReference type="HOGENOM" id="CLU_033247_0_0_1"/>
<evidence type="ECO:0000313" key="2">
    <source>
        <dbReference type="EMBL" id="EPE31960.1"/>
    </source>
</evidence>
<dbReference type="RefSeq" id="XP_008081015.1">
    <property type="nucleotide sequence ID" value="XM_008082824.1"/>
</dbReference>
<keyword evidence="1" id="KW-0472">Membrane</keyword>
<proteinExistence type="predicted"/>
<dbReference type="PANTHER" id="PTHR37490:SF1">
    <property type="entry name" value="GLYCOSYLTRANSFERASE 2-LIKE DOMAIN-CONTAINING PROTEIN"/>
    <property type="match status" value="1"/>
</dbReference>
<feature type="transmembrane region" description="Helical" evidence="1">
    <location>
        <begin position="191"/>
        <end position="208"/>
    </location>
</feature>
<dbReference type="KEGG" id="glz:GLAREA_12042"/>
<feature type="transmembrane region" description="Helical" evidence="1">
    <location>
        <begin position="283"/>
        <end position="306"/>
    </location>
</feature>